<evidence type="ECO:0000256" key="1">
    <source>
        <dbReference type="SAM" id="MobiDB-lite"/>
    </source>
</evidence>
<sequence>MSPTKAETEGRSPIPRTPTTAREIDRAKQILQESFGGEGVFRNWLLRRKVESRGKLEESGIDLARARAEFETFMVDQITTRERYRLDIEQMKQDIGITKENINFLKFRNKLADKIIEGIDITDMDMKQVFVLIEMLKEASNENDLLITEAKARELGAEARKKEAEAKGLEAEAERKHLTKEEQRQKMKKAGIKIDD</sequence>
<evidence type="ECO:0000313" key="2">
    <source>
        <dbReference type="EMBL" id="KKK99151.1"/>
    </source>
</evidence>
<dbReference type="EMBL" id="LAZR01045321">
    <property type="protein sequence ID" value="KKK99151.1"/>
    <property type="molecule type" value="Genomic_DNA"/>
</dbReference>
<proteinExistence type="predicted"/>
<reference evidence="2" key="1">
    <citation type="journal article" date="2015" name="Nature">
        <title>Complex archaea that bridge the gap between prokaryotes and eukaryotes.</title>
        <authorList>
            <person name="Spang A."/>
            <person name="Saw J.H."/>
            <person name="Jorgensen S.L."/>
            <person name="Zaremba-Niedzwiedzka K."/>
            <person name="Martijn J."/>
            <person name="Lind A.E."/>
            <person name="van Eijk R."/>
            <person name="Schleper C."/>
            <person name="Guy L."/>
            <person name="Ettema T.J."/>
        </authorList>
    </citation>
    <scope>NUCLEOTIDE SEQUENCE</scope>
</reference>
<dbReference type="AlphaFoldDB" id="A0A0F9CRC2"/>
<protein>
    <submittedName>
        <fullName evidence="2">Uncharacterized protein</fullName>
    </submittedName>
</protein>
<feature type="region of interest" description="Disordered" evidence="1">
    <location>
        <begin position="158"/>
        <end position="196"/>
    </location>
</feature>
<accession>A0A0F9CRC2</accession>
<organism evidence="2">
    <name type="scientific">marine sediment metagenome</name>
    <dbReference type="NCBI Taxonomy" id="412755"/>
    <lineage>
        <taxon>unclassified sequences</taxon>
        <taxon>metagenomes</taxon>
        <taxon>ecological metagenomes</taxon>
    </lineage>
</organism>
<comment type="caution">
    <text evidence="2">The sequence shown here is derived from an EMBL/GenBank/DDBJ whole genome shotgun (WGS) entry which is preliminary data.</text>
</comment>
<feature type="compositionally biased region" description="Basic residues" evidence="1">
    <location>
        <begin position="186"/>
        <end position="196"/>
    </location>
</feature>
<feature type="compositionally biased region" description="Basic and acidic residues" evidence="1">
    <location>
        <begin position="1"/>
        <end position="10"/>
    </location>
</feature>
<gene>
    <name evidence="2" type="ORF">LCGC14_2635620</name>
</gene>
<feature type="compositionally biased region" description="Basic and acidic residues" evidence="1">
    <location>
        <begin position="158"/>
        <end position="185"/>
    </location>
</feature>
<feature type="region of interest" description="Disordered" evidence="1">
    <location>
        <begin position="1"/>
        <end position="22"/>
    </location>
</feature>
<name>A0A0F9CRC2_9ZZZZ</name>